<dbReference type="RefSeq" id="WP_345886584.1">
    <property type="nucleotide sequence ID" value="NZ_JBDFRB010000023.1"/>
</dbReference>
<proteinExistence type="inferred from homology"/>
<reference evidence="4 5" key="1">
    <citation type="submission" date="2024-05" db="EMBL/GenBank/DDBJ databases">
        <title>Sinomonas sp. nov., isolated from a waste landfill.</title>
        <authorList>
            <person name="Zhao Y."/>
        </authorList>
    </citation>
    <scope>NUCLEOTIDE SEQUENCE [LARGE SCALE GENOMIC DNA]</scope>
    <source>
        <strain evidence="4 5">CCTCC AB2014300</strain>
    </source>
</reference>
<evidence type="ECO:0000256" key="2">
    <source>
        <dbReference type="ARBA" id="ARBA00023002"/>
    </source>
</evidence>
<dbReference type="PANTHER" id="PTHR44169:SF6">
    <property type="entry name" value="NADPH-DEPENDENT 1-ACYLDIHYDROXYACETONE PHOSPHATE REDUCTASE"/>
    <property type="match status" value="1"/>
</dbReference>
<name>A0ABU9X3E6_9MICC</name>
<accession>A0ABU9X3E6</accession>
<dbReference type="EMBL" id="JBDFRB010000023">
    <property type="protein sequence ID" value="MEN2745979.1"/>
    <property type="molecule type" value="Genomic_DNA"/>
</dbReference>
<keyword evidence="2" id="KW-0560">Oxidoreductase</keyword>
<protein>
    <submittedName>
        <fullName evidence="4">Oxidoreductase</fullName>
    </submittedName>
</protein>
<dbReference type="NCBIfam" id="NF004826">
    <property type="entry name" value="PRK06182.1"/>
    <property type="match status" value="1"/>
</dbReference>
<dbReference type="Gene3D" id="3.40.50.720">
    <property type="entry name" value="NAD(P)-binding Rossmann-like Domain"/>
    <property type="match status" value="1"/>
</dbReference>
<evidence type="ECO:0000313" key="4">
    <source>
        <dbReference type="EMBL" id="MEN2745979.1"/>
    </source>
</evidence>
<evidence type="ECO:0000256" key="1">
    <source>
        <dbReference type="ARBA" id="ARBA00006484"/>
    </source>
</evidence>
<dbReference type="InterPro" id="IPR036291">
    <property type="entry name" value="NAD(P)-bd_dom_sf"/>
</dbReference>
<sequence length="273" mass="29095">MEQVALVTGASSGIGEATVRALLAAGFTVYAGARRVDRMAGLADDGARVLALDVTSEESMAGAVGRILDEAGRVDVLVNNAGYGSFGALEDVPIDEARRQFEVNVFGLARLTQLVLPGMRERRSGTVVNVSSIGGKFYEPLASWYHATKFAVEGLSDSLRIELLPFGVRVVVIQPGPILSEWSGIAQESLRATAEGGAYEEQARRVAATVAGAYTDRLASPPEVVASAILRAVQSRYPAPRYPVGRGAAPLMLLRKVLPDRAFDLLVRAAYRH</sequence>
<comment type="caution">
    <text evidence="4">The sequence shown here is derived from an EMBL/GenBank/DDBJ whole genome shotgun (WGS) entry which is preliminary data.</text>
</comment>
<keyword evidence="5" id="KW-1185">Reference proteome</keyword>
<gene>
    <name evidence="4" type="ORF">ABCQ75_15755</name>
</gene>
<dbReference type="Proteomes" id="UP001422074">
    <property type="component" value="Unassembled WGS sequence"/>
</dbReference>
<dbReference type="Pfam" id="PF00106">
    <property type="entry name" value="adh_short"/>
    <property type="match status" value="1"/>
</dbReference>
<dbReference type="PANTHER" id="PTHR44169">
    <property type="entry name" value="NADPH-DEPENDENT 1-ACYLDIHYDROXYACETONE PHOSPHATE REDUCTASE"/>
    <property type="match status" value="1"/>
</dbReference>
<dbReference type="PRINTS" id="PR00081">
    <property type="entry name" value="GDHRDH"/>
</dbReference>
<organism evidence="4 5">
    <name type="scientific">Sinomonas halotolerans</name>
    <dbReference type="NCBI Taxonomy" id="1644133"/>
    <lineage>
        <taxon>Bacteria</taxon>
        <taxon>Bacillati</taxon>
        <taxon>Actinomycetota</taxon>
        <taxon>Actinomycetes</taxon>
        <taxon>Micrococcales</taxon>
        <taxon>Micrococcaceae</taxon>
        <taxon>Sinomonas</taxon>
    </lineage>
</organism>
<dbReference type="PRINTS" id="PR00080">
    <property type="entry name" value="SDRFAMILY"/>
</dbReference>
<dbReference type="InterPro" id="IPR002347">
    <property type="entry name" value="SDR_fam"/>
</dbReference>
<comment type="similarity">
    <text evidence="1 3">Belongs to the short-chain dehydrogenases/reductases (SDR) family.</text>
</comment>
<dbReference type="SUPFAM" id="SSF51735">
    <property type="entry name" value="NAD(P)-binding Rossmann-fold domains"/>
    <property type="match status" value="1"/>
</dbReference>
<evidence type="ECO:0000256" key="3">
    <source>
        <dbReference type="RuleBase" id="RU000363"/>
    </source>
</evidence>
<evidence type="ECO:0000313" key="5">
    <source>
        <dbReference type="Proteomes" id="UP001422074"/>
    </source>
</evidence>
<dbReference type="CDD" id="cd05374">
    <property type="entry name" value="17beta-HSD-like_SDR_c"/>
    <property type="match status" value="1"/>
</dbReference>